<dbReference type="FunCoup" id="A0A1X7T6Q3">
    <property type="interactions" value="731"/>
</dbReference>
<evidence type="ECO:0000259" key="8">
    <source>
        <dbReference type="PROSITE" id="PS50076"/>
    </source>
</evidence>
<feature type="domain" description="J" evidence="8">
    <location>
        <begin position="381"/>
        <end position="448"/>
    </location>
</feature>
<evidence type="ECO:0000256" key="5">
    <source>
        <dbReference type="SAM" id="Coils"/>
    </source>
</evidence>
<dbReference type="InParanoid" id="A0A1X7T6Q3"/>
<proteinExistence type="predicted"/>
<dbReference type="EnsemblMetazoa" id="XM_011409866.2">
    <property type="protein sequence ID" value="XP_011408168.1"/>
    <property type="gene ID" value="LOC100640390"/>
</dbReference>
<reference evidence="10" key="1">
    <citation type="journal article" date="2010" name="Nature">
        <title>The Amphimedon queenslandica genome and the evolution of animal complexity.</title>
        <authorList>
            <person name="Srivastava M."/>
            <person name="Simakov O."/>
            <person name="Chapman J."/>
            <person name="Fahey B."/>
            <person name="Gauthier M.E."/>
            <person name="Mitros T."/>
            <person name="Richards G.S."/>
            <person name="Conaco C."/>
            <person name="Dacre M."/>
            <person name="Hellsten U."/>
            <person name="Larroux C."/>
            <person name="Putnam N.H."/>
            <person name="Stanke M."/>
            <person name="Adamska M."/>
            <person name="Darling A."/>
            <person name="Degnan S.M."/>
            <person name="Oakley T.H."/>
            <person name="Plachetzki D.C."/>
            <person name="Zhai Y."/>
            <person name="Adamski M."/>
            <person name="Calcino A."/>
            <person name="Cummins S.F."/>
            <person name="Goodstein D.M."/>
            <person name="Harris C."/>
            <person name="Jackson D.J."/>
            <person name="Leys S.P."/>
            <person name="Shu S."/>
            <person name="Woodcroft B.J."/>
            <person name="Vervoort M."/>
            <person name="Kosik K.S."/>
            <person name="Manning G."/>
            <person name="Degnan B.M."/>
            <person name="Rokhsar D.S."/>
        </authorList>
    </citation>
    <scope>NUCLEOTIDE SEQUENCE [LARGE SCALE GENOMIC DNA]</scope>
</reference>
<dbReference type="Gene3D" id="1.25.40.10">
    <property type="entry name" value="Tetratricopeptide repeat domain"/>
    <property type="match status" value="1"/>
</dbReference>
<gene>
    <name evidence="9" type="primary">100640390</name>
</gene>
<reference evidence="9" key="2">
    <citation type="submission" date="2017-05" db="UniProtKB">
        <authorList>
            <consortium name="EnsemblMetazoa"/>
        </authorList>
    </citation>
    <scope>IDENTIFICATION</scope>
</reference>
<evidence type="ECO:0000313" key="10">
    <source>
        <dbReference type="Proteomes" id="UP000007879"/>
    </source>
</evidence>
<dbReference type="InterPro" id="IPR011990">
    <property type="entry name" value="TPR-like_helical_dom_sf"/>
</dbReference>
<dbReference type="Gene3D" id="1.10.287.110">
    <property type="entry name" value="DnaJ domain"/>
    <property type="match status" value="1"/>
</dbReference>
<feature type="repeat" description="TPR" evidence="4">
    <location>
        <begin position="59"/>
        <end position="92"/>
    </location>
</feature>
<dbReference type="SUPFAM" id="SSF48452">
    <property type="entry name" value="TPR-like"/>
    <property type="match status" value="2"/>
</dbReference>
<dbReference type="Pfam" id="PF00226">
    <property type="entry name" value="DnaJ"/>
    <property type="match status" value="1"/>
</dbReference>
<keyword evidence="4" id="KW-0802">TPR repeat</keyword>
<dbReference type="SMART" id="SM00271">
    <property type="entry name" value="DnaJ"/>
    <property type="match status" value="1"/>
</dbReference>
<keyword evidence="10" id="KW-1185">Reference proteome</keyword>
<accession>A0A1X7T6Q3</accession>
<dbReference type="GO" id="GO:0051087">
    <property type="term" value="F:protein-folding chaperone binding"/>
    <property type="evidence" value="ECO:0007669"/>
    <property type="project" value="TreeGrafter"/>
</dbReference>
<feature type="chain" id="PRO_5010873052" description="J domain-containing protein" evidence="7">
    <location>
        <begin position="23"/>
        <end position="482"/>
    </location>
</feature>
<dbReference type="CDD" id="cd06257">
    <property type="entry name" value="DnaJ"/>
    <property type="match status" value="1"/>
</dbReference>
<dbReference type="InterPro" id="IPR036869">
    <property type="entry name" value="J_dom_sf"/>
</dbReference>
<evidence type="ECO:0000313" key="9">
    <source>
        <dbReference type="EnsemblMetazoa" id="Aqu2.1.09926_001"/>
    </source>
</evidence>
<evidence type="ECO:0000256" key="2">
    <source>
        <dbReference type="ARBA" id="ARBA00022729"/>
    </source>
</evidence>
<dbReference type="PANTHER" id="PTHR44140:SF2">
    <property type="entry name" value="LD25575P"/>
    <property type="match status" value="1"/>
</dbReference>
<dbReference type="PROSITE" id="PS50076">
    <property type="entry name" value="DNAJ_2"/>
    <property type="match status" value="1"/>
</dbReference>
<dbReference type="GO" id="GO:0051787">
    <property type="term" value="F:misfolded protein binding"/>
    <property type="evidence" value="ECO:0007669"/>
    <property type="project" value="TreeGrafter"/>
</dbReference>
<dbReference type="KEGG" id="aqu:100640390"/>
<keyword evidence="2 7" id="KW-0732">Signal</keyword>
<dbReference type="GO" id="GO:0005783">
    <property type="term" value="C:endoplasmic reticulum"/>
    <property type="evidence" value="ECO:0007669"/>
    <property type="project" value="UniProtKB-SubCell"/>
</dbReference>
<evidence type="ECO:0000256" key="4">
    <source>
        <dbReference type="PROSITE-ProRule" id="PRU00339"/>
    </source>
</evidence>
<sequence length="482" mass="55470">MSVHLVRTLVLLYINTLNGVWSDSVSGHLEKGKKLLQDGNLPEALEQYNLAVAGDPSNYLTYFKRAAVYLALGQAKKSLPDLGKVLELKPDFHQARLERANTNVKLGKVSAAQEDYQILASSENSATEEAKEMLSRSQTVQQYIENIDHLMSKGDYTEDLLHQLQVSIELCPWFPHLRSARAVYYEHTKQYQSAISDIKMLTKLIPDNTEGYYKISSLYYQLGEEEDSLREIRECLKLDQDHKDCYLLYKKLKKLVKQLEAARKMMEEERFEEAIDKLKNALKTESESVAILIKIKTRLCTSHTKISSYDDGMKWCNEVLELDPENIDVLCDKSELYISNEEYEEAIKLYQHTLKINEQFQRAKDGLNRAQNLLKQSQKRDYYKILGVKRNASVKEINKAYRRLAKEWHPDKYDGEDKKKAEKMFYDIAAAKEVLTDKEMRSKFDNGEDPLDPEQQHGGGGHGGFPHGFPFGGGGFTFKFNF</sequence>
<dbReference type="STRING" id="400682.A0A1X7T6Q3"/>
<dbReference type="SMART" id="SM00028">
    <property type="entry name" value="TPR"/>
    <property type="match status" value="6"/>
</dbReference>
<dbReference type="EnsemblMetazoa" id="Aqu2.1.09926_001">
    <property type="protein sequence ID" value="Aqu2.1.09926_001"/>
    <property type="gene ID" value="Aqu2.1.09926"/>
</dbReference>
<protein>
    <recommendedName>
        <fullName evidence="8">J domain-containing protein</fullName>
    </recommendedName>
</protein>
<feature type="signal peptide" evidence="7">
    <location>
        <begin position="1"/>
        <end position="22"/>
    </location>
</feature>
<evidence type="ECO:0000256" key="6">
    <source>
        <dbReference type="SAM" id="MobiDB-lite"/>
    </source>
</evidence>
<dbReference type="PROSITE" id="PS50005">
    <property type="entry name" value="TPR"/>
    <property type="match status" value="4"/>
</dbReference>
<dbReference type="InterPro" id="IPR051727">
    <property type="entry name" value="DnaJ_C3_Co-chaperones"/>
</dbReference>
<feature type="repeat" description="TPR" evidence="4">
    <location>
        <begin position="327"/>
        <end position="360"/>
    </location>
</feature>
<comment type="subcellular location">
    <subcellularLocation>
        <location evidence="1">Endoplasmic reticulum</location>
    </subcellularLocation>
</comment>
<feature type="coiled-coil region" evidence="5">
    <location>
        <begin position="249"/>
        <end position="288"/>
    </location>
</feature>
<dbReference type="Proteomes" id="UP000007879">
    <property type="component" value="Unassembled WGS sequence"/>
</dbReference>
<dbReference type="OMA" id="EMRASCY"/>
<evidence type="ECO:0000256" key="7">
    <source>
        <dbReference type="SAM" id="SignalP"/>
    </source>
</evidence>
<dbReference type="OrthoDB" id="1726119at2759"/>
<feature type="repeat" description="TPR" evidence="4">
    <location>
        <begin position="25"/>
        <end position="58"/>
    </location>
</feature>
<organism evidence="9">
    <name type="scientific">Amphimedon queenslandica</name>
    <name type="common">Sponge</name>
    <dbReference type="NCBI Taxonomy" id="400682"/>
    <lineage>
        <taxon>Eukaryota</taxon>
        <taxon>Metazoa</taxon>
        <taxon>Porifera</taxon>
        <taxon>Demospongiae</taxon>
        <taxon>Heteroscleromorpha</taxon>
        <taxon>Haplosclerida</taxon>
        <taxon>Niphatidae</taxon>
        <taxon>Amphimedon</taxon>
    </lineage>
</organism>
<dbReference type="Pfam" id="PF13181">
    <property type="entry name" value="TPR_8"/>
    <property type="match status" value="3"/>
</dbReference>
<dbReference type="InterPro" id="IPR001623">
    <property type="entry name" value="DnaJ_domain"/>
</dbReference>
<dbReference type="InterPro" id="IPR019734">
    <property type="entry name" value="TPR_rpt"/>
</dbReference>
<name>A0A1X7T6Q3_AMPQE</name>
<feature type="region of interest" description="Disordered" evidence="6">
    <location>
        <begin position="442"/>
        <end position="464"/>
    </location>
</feature>
<dbReference type="GO" id="GO:0034975">
    <property type="term" value="P:protein folding in endoplasmic reticulum"/>
    <property type="evidence" value="ECO:0007669"/>
    <property type="project" value="TreeGrafter"/>
</dbReference>
<keyword evidence="3" id="KW-0256">Endoplasmic reticulum</keyword>
<evidence type="ECO:0000256" key="1">
    <source>
        <dbReference type="ARBA" id="ARBA00004240"/>
    </source>
</evidence>
<keyword evidence="5" id="KW-0175">Coiled coil</keyword>
<dbReference type="eggNOG" id="KOG0624">
    <property type="taxonomic scope" value="Eukaryota"/>
</dbReference>
<dbReference type="SUPFAM" id="SSF46565">
    <property type="entry name" value="Chaperone J-domain"/>
    <property type="match status" value="1"/>
</dbReference>
<dbReference type="PRINTS" id="PR00625">
    <property type="entry name" value="JDOMAIN"/>
</dbReference>
<evidence type="ECO:0000256" key="3">
    <source>
        <dbReference type="ARBA" id="ARBA00022824"/>
    </source>
</evidence>
<dbReference type="AlphaFoldDB" id="A0A1X7T6Q3"/>
<feature type="repeat" description="TPR" evidence="4">
    <location>
        <begin position="209"/>
        <end position="242"/>
    </location>
</feature>
<dbReference type="PANTHER" id="PTHR44140">
    <property type="entry name" value="LD25575P"/>
    <property type="match status" value="1"/>
</dbReference>